<protein>
    <submittedName>
        <fullName evidence="1">Uncharacterized protein</fullName>
    </submittedName>
</protein>
<dbReference type="GO" id="GO:0006281">
    <property type="term" value="P:DNA repair"/>
    <property type="evidence" value="ECO:0007669"/>
    <property type="project" value="UniProtKB-ARBA"/>
</dbReference>
<organism evidence="1 2">
    <name type="scientific">Macrosiphum euphorbiae</name>
    <name type="common">potato aphid</name>
    <dbReference type="NCBI Taxonomy" id="13131"/>
    <lineage>
        <taxon>Eukaryota</taxon>
        <taxon>Metazoa</taxon>
        <taxon>Ecdysozoa</taxon>
        <taxon>Arthropoda</taxon>
        <taxon>Hexapoda</taxon>
        <taxon>Insecta</taxon>
        <taxon>Pterygota</taxon>
        <taxon>Neoptera</taxon>
        <taxon>Paraneoptera</taxon>
        <taxon>Hemiptera</taxon>
        <taxon>Sternorrhyncha</taxon>
        <taxon>Aphidomorpha</taxon>
        <taxon>Aphidoidea</taxon>
        <taxon>Aphididae</taxon>
        <taxon>Macrosiphini</taxon>
        <taxon>Macrosiphum</taxon>
    </lineage>
</organism>
<dbReference type="InterPro" id="IPR011335">
    <property type="entry name" value="Restrct_endonuc-II-like"/>
</dbReference>
<sequence length="146" mass="16718">MSWLLKPEPDVEVQFQQSSVVLINDIIVSDKYKISTTKTHLLKNKLSVSSEIILKVAQETIGQSKNIKWITYKKHRLTSSMYGNILAACYKKKYNPSLFKSLNNDYITTGVRAIEWGLNNKDAALSFLQKTENVVIQKTGYWIMVT</sequence>
<dbReference type="Gene3D" id="3.90.320.10">
    <property type="match status" value="1"/>
</dbReference>
<reference evidence="1 2" key="1">
    <citation type="submission" date="2023-01" db="EMBL/GenBank/DDBJ databases">
        <authorList>
            <person name="Whitehead M."/>
        </authorList>
    </citation>
    <scope>NUCLEOTIDE SEQUENCE [LARGE SCALE GENOMIC DNA]</scope>
</reference>
<proteinExistence type="predicted"/>
<accession>A0AAV0XAS4</accession>
<comment type="caution">
    <text evidence="1">The sequence shown here is derived from an EMBL/GenBank/DDBJ whole genome shotgun (WGS) entry which is preliminary data.</text>
</comment>
<evidence type="ECO:0000313" key="2">
    <source>
        <dbReference type="Proteomes" id="UP001160148"/>
    </source>
</evidence>
<dbReference type="Proteomes" id="UP001160148">
    <property type="component" value="Unassembled WGS sequence"/>
</dbReference>
<name>A0AAV0XAS4_9HEMI</name>
<gene>
    <name evidence="1" type="ORF">MEUPH1_LOCUS19555</name>
</gene>
<dbReference type="SUPFAM" id="SSF52980">
    <property type="entry name" value="Restriction endonuclease-like"/>
    <property type="match status" value="1"/>
</dbReference>
<dbReference type="InterPro" id="IPR011604">
    <property type="entry name" value="PDDEXK-like_dom_sf"/>
</dbReference>
<dbReference type="AlphaFoldDB" id="A0AAV0XAS4"/>
<dbReference type="EMBL" id="CARXXK010000004">
    <property type="protein sequence ID" value="CAI6364766.1"/>
    <property type="molecule type" value="Genomic_DNA"/>
</dbReference>
<keyword evidence="2" id="KW-1185">Reference proteome</keyword>
<evidence type="ECO:0000313" key="1">
    <source>
        <dbReference type="EMBL" id="CAI6364766.1"/>
    </source>
</evidence>